<proteinExistence type="predicted"/>
<dbReference type="Pfam" id="PF12807">
    <property type="entry name" value="eIF3_p135"/>
    <property type="match status" value="1"/>
</dbReference>
<dbReference type="GO" id="GO:0005737">
    <property type="term" value="C:cytoplasm"/>
    <property type="evidence" value="ECO:0007669"/>
    <property type="project" value="TreeGrafter"/>
</dbReference>
<keyword evidence="5" id="KW-1185">Reference proteome</keyword>
<dbReference type="CDD" id="cd15466">
    <property type="entry name" value="CLU-central"/>
    <property type="match status" value="1"/>
</dbReference>
<feature type="compositionally biased region" description="Polar residues" evidence="2">
    <location>
        <begin position="7"/>
        <end position="20"/>
    </location>
</feature>
<evidence type="ECO:0000259" key="3">
    <source>
        <dbReference type="PROSITE" id="PS51823"/>
    </source>
</evidence>
<reference evidence="4 5" key="1">
    <citation type="submission" date="2015-03" db="EMBL/GenBank/DDBJ databases">
        <title>Draft genome of the nematode, Opisthorchis viverrini.</title>
        <authorList>
            <person name="Mitreva M."/>
        </authorList>
    </citation>
    <scope>NUCLEOTIDE SEQUENCE [LARGE SCALE GENOMIC DNA]</scope>
    <source>
        <strain evidence="4">Khon Kaen</strain>
    </source>
</reference>
<dbReference type="GO" id="GO:0003729">
    <property type="term" value="F:mRNA binding"/>
    <property type="evidence" value="ECO:0007669"/>
    <property type="project" value="TreeGrafter"/>
</dbReference>
<dbReference type="SUPFAM" id="SSF103107">
    <property type="entry name" value="Hypothetical protein c14orf129, hspc210"/>
    <property type="match status" value="1"/>
</dbReference>
<feature type="region of interest" description="Disordered" evidence="2">
    <location>
        <begin position="681"/>
        <end position="712"/>
    </location>
</feature>
<dbReference type="InterPro" id="IPR033646">
    <property type="entry name" value="CLU-central"/>
</dbReference>
<keyword evidence="1" id="KW-0963">Cytoplasm</keyword>
<sequence length="1411" mass="158974">MTELNEEAQNSGSSLSNAAVTTDVRDGVSEKQDPEAIEDVPFTIKIIPSHSEPFELQVSSFELVQEIHRVLMDREETCSCTCFSLVLNGQTLDMFAELKSVEGLSDGAEIRVVEGNRPLVLKCCLERYSVREAKNHVRHVHDLLYSVEPCDAYAGREQMSLTFVNTITGDLDRKSVQSRIDSRMEFTPPEHILPGFCNNGPHDLPLCPLHPLEHEGKPIRCVRQLNYSNWNPPPPPRRLLGDLIYIFFHTLEDKRYHITACPRGFFVNMSTENEFNPHPTPHAYVAHSLVDLLKQLSPGFKRNFEALLKRRASKHPFERVPSPYQVHSWLAPSFEHTPDSVRKEEAFSSRMACEENLPGQTRDWNEELQVTHELPQERLTERLLRDRAIFKSNSDFVAAATRAAMSVVNGDIMAINPGETRKQQMFIWNNMFFSLGFDVKDHYKHFGGEHAAYVATSSDLSGVRTYSMLDQAGLHTLGTAIIDYRGFRVTAQTIIPGILEKEQEQLVVYGSIDFGKTVLTDKRYEDLLSKTAKQLKIRPHKVVNQNGDVVQLYSSIDCKGIVGNDRRTYILDLLRTFPPDLNYFGSCPTELRPELPASLTALGYPYNHRHLLSTLRQELIEAFFEFRHETFLRLAAFEIQKIKAEKAKVLPSMTNGTKESEEENLAADSPVCPPVHFVREDSPKIDPQATGDPSHSVASVVTAKKPTSSGTQSDDLILMKKLLDTGSNGELEDLTQQAIQRAAKAVGSACPDRFELAFNPDVCQQFVTFCDSELEALEADKALICDACDFLVNKQIPGFVKDCLNLYVTPQDSRALVEILHQRGINVRYLNRLIELVERKPSLGYLKRLCVIEVLIRSAKHIFKNYIQEVDPMLLSVGVAHFLNCFLTSCPNLTPLAGIDEQVLRLSRNKKGKKKPKNLQEMAWANETSASLWAELVKEAKEYYHYNINAADIDAFCTHYEIHRVQLLRAFCPTVGIQLLLRDYPLTPSNGAKHHTKPVFVTEDILSLYPIVKHLHPHATDAYHYFTTGQARISTGHLQEGFELINEALSLLNSVYGPLHPDIGACNRLLARLSYVMGEHQAALLFQHRATMVSERVHGIDNPNTTTEYVHFALYSFACGHIGPALQLLYRARYIALMCHGEIHPEMIQIDTNIGLMLQMIGELDLALVFLENALSLSRTFLVLWFEVQPGLLTHSRQFNHPRFYGEKNLKEAFTCHLISRAYTYRGDFRAALDYEKRRFAIYKDRLGPDNDYTRDSDECLRHLTQQAVTRARRVAELAASSVPKLTSTGDPKTLGPQITDTDGISGISPAYPLRTLMPTTLSSYGVTLPVPTVTTTLETLNRVNGILVLQLRTQETEQTTESQSTEDTRARIKLAADCELISEEKLSGQCLDVVDSDNVLPDVTAALSVA</sequence>
<dbReference type="PANTHER" id="PTHR12601:SF6">
    <property type="entry name" value="CLUSTERED MITOCHONDRIA PROTEIN HOMOLOG"/>
    <property type="match status" value="1"/>
</dbReference>
<dbReference type="SUPFAM" id="SSF48452">
    <property type="entry name" value="TPR-like"/>
    <property type="match status" value="1"/>
</dbReference>
<feature type="region of interest" description="Disordered" evidence="2">
    <location>
        <begin position="1"/>
        <end position="32"/>
    </location>
</feature>
<organism evidence="4 5">
    <name type="scientific">Opisthorchis viverrini</name>
    <name type="common">Southeast Asian liver fluke</name>
    <dbReference type="NCBI Taxonomy" id="6198"/>
    <lineage>
        <taxon>Eukaryota</taxon>
        <taxon>Metazoa</taxon>
        <taxon>Spiralia</taxon>
        <taxon>Lophotrochozoa</taxon>
        <taxon>Platyhelminthes</taxon>
        <taxon>Trematoda</taxon>
        <taxon>Digenea</taxon>
        <taxon>Opisthorchiida</taxon>
        <taxon>Opisthorchiata</taxon>
        <taxon>Opisthorchiidae</taxon>
        <taxon>Opisthorchis</taxon>
    </lineage>
</organism>
<dbReference type="InterPro" id="IPR011990">
    <property type="entry name" value="TPR-like_helical_dom_sf"/>
</dbReference>
<feature type="domain" description="Clu" evidence="3">
    <location>
        <begin position="342"/>
        <end position="584"/>
    </location>
</feature>
<evidence type="ECO:0000256" key="2">
    <source>
        <dbReference type="SAM" id="MobiDB-lite"/>
    </source>
</evidence>
<dbReference type="FunFam" id="3.30.2280.10:FF:000002">
    <property type="entry name" value="Clustered mitochondria protein homolog"/>
    <property type="match status" value="1"/>
</dbReference>
<dbReference type="GO" id="GO:0048312">
    <property type="term" value="P:intracellular distribution of mitochondria"/>
    <property type="evidence" value="ECO:0007669"/>
    <property type="project" value="TreeGrafter"/>
</dbReference>
<dbReference type="Pfam" id="PF13236">
    <property type="entry name" value="CLU"/>
    <property type="match status" value="1"/>
</dbReference>
<dbReference type="InterPro" id="IPR023231">
    <property type="entry name" value="GSKIP_dom_sf"/>
</dbReference>
<dbReference type="Proteomes" id="UP000243686">
    <property type="component" value="Unassembled WGS sequence"/>
</dbReference>
<protein>
    <recommendedName>
        <fullName evidence="3">Clu domain-containing protein</fullName>
    </recommendedName>
</protein>
<dbReference type="Gene3D" id="1.25.40.10">
    <property type="entry name" value="Tetratricopeptide repeat domain"/>
    <property type="match status" value="1"/>
</dbReference>
<dbReference type="EMBL" id="KV892578">
    <property type="protein sequence ID" value="OON20545.1"/>
    <property type="molecule type" value="Genomic_DNA"/>
</dbReference>
<dbReference type="PROSITE" id="PS51823">
    <property type="entry name" value="CLU"/>
    <property type="match status" value="1"/>
</dbReference>
<name>A0A1S8X1F4_OPIVI</name>
<evidence type="ECO:0000313" key="4">
    <source>
        <dbReference type="EMBL" id="OON20545.1"/>
    </source>
</evidence>
<gene>
    <name evidence="4" type="ORF">X801_03571</name>
</gene>
<feature type="compositionally biased region" description="Basic and acidic residues" evidence="2">
    <location>
        <begin position="23"/>
        <end position="32"/>
    </location>
</feature>
<evidence type="ECO:0000256" key="1">
    <source>
        <dbReference type="ARBA" id="ARBA00022490"/>
    </source>
</evidence>
<dbReference type="InterPro" id="IPR027523">
    <property type="entry name" value="CLU_prot"/>
</dbReference>
<dbReference type="InterPro" id="IPR028275">
    <property type="entry name" value="CLU_N"/>
</dbReference>
<evidence type="ECO:0000313" key="5">
    <source>
        <dbReference type="Proteomes" id="UP000243686"/>
    </source>
</evidence>
<feature type="compositionally biased region" description="Polar residues" evidence="2">
    <location>
        <begin position="691"/>
        <end position="712"/>
    </location>
</feature>
<dbReference type="InterPro" id="IPR025697">
    <property type="entry name" value="CLU_dom"/>
</dbReference>
<dbReference type="PANTHER" id="PTHR12601">
    <property type="entry name" value="EUKARYOTIC TRANSLATION INITIATION FACTOR 3 SUBUNIT EIF-3"/>
    <property type="match status" value="1"/>
</dbReference>
<dbReference type="Gene3D" id="3.30.2280.10">
    <property type="entry name" value="Hypothetical protein (hspc210)"/>
    <property type="match status" value="1"/>
</dbReference>
<accession>A0A1S8X1F4</accession>
<dbReference type="Pfam" id="PF15044">
    <property type="entry name" value="CLU_N"/>
    <property type="match status" value="1"/>
</dbReference>